<dbReference type="AlphaFoldDB" id="A0A089HTF2"/>
<dbReference type="KEGG" id="pdu:PDUR_18295"/>
<evidence type="ECO:0000313" key="2">
    <source>
        <dbReference type="Proteomes" id="UP000029409"/>
    </source>
</evidence>
<dbReference type="eggNOG" id="ENOG5032G06">
    <property type="taxonomic scope" value="Bacteria"/>
</dbReference>
<dbReference type="EMBL" id="CP009288">
    <property type="protein sequence ID" value="AIQ13648.1"/>
    <property type="molecule type" value="Genomic_DNA"/>
</dbReference>
<dbReference type="Proteomes" id="UP000029409">
    <property type="component" value="Chromosome"/>
</dbReference>
<protein>
    <submittedName>
        <fullName evidence="1">Uncharacterized protein</fullName>
    </submittedName>
</protein>
<dbReference type="RefSeq" id="WP_042207453.1">
    <property type="nucleotide sequence ID" value="NZ_CP009288.1"/>
</dbReference>
<sequence>MKTIVSYLRSGKKGRVSLTLEGAGAQQRALVSWSTFIVTFPHVSLRSMTGEIPATPAQLRKLGFNVVDITPIAPEAFTEQVVYSPGPYGHFVVSLFETKQELVINPRAFRRITGVSDRAYMGSVCVTREQAADIGFIFPPVETEEPTHALAI</sequence>
<gene>
    <name evidence="1" type="ORF">PDUR_18295</name>
</gene>
<reference evidence="1 2" key="1">
    <citation type="submission" date="2014-08" db="EMBL/GenBank/DDBJ databases">
        <title>Comparative genomics of the Paenibacillus odorifer group.</title>
        <authorList>
            <person name="den Bakker H.C."/>
            <person name="Tsai Y.-C."/>
            <person name="Martin N."/>
            <person name="Korlach J."/>
            <person name="Wiedmann M."/>
        </authorList>
    </citation>
    <scope>NUCLEOTIDE SEQUENCE [LARGE SCALE GENOMIC DNA]</scope>
    <source>
        <strain evidence="1 2">DSM 1735</strain>
    </source>
</reference>
<proteinExistence type="predicted"/>
<organism evidence="1 2">
    <name type="scientific">Paenibacillus durus</name>
    <name type="common">Paenibacillus azotofixans</name>
    <dbReference type="NCBI Taxonomy" id="44251"/>
    <lineage>
        <taxon>Bacteria</taxon>
        <taxon>Bacillati</taxon>
        <taxon>Bacillota</taxon>
        <taxon>Bacilli</taxon>
        <taxon>Bacillales</taxon>
        <taxon>Paenibacillaceae</taxon>
        <taxon>Paenibacillus</taxon>
    </lineage>
</organism>
<keyword evidence="2" id="KW-1185">Reference proteome</keyword>
<name>A0A089HTF2_PAEDU</name>
<dbReference type="OrthoDB" id="2627667at2"/>
<evidence type="ECO:0000313" key="1">
    <source>
        <dbReference type="EMBL" id="AIQ13648.1"/>
    </source>
</evidence>
<accession>A0A089HTF2</accession>